<protein>
    <submittedName>
        <fullName evidence="3">MerR family transcriptional regulator</fullName>
    </submittedName>
</protein>
<dbReference type="InterPro" id="IPR011256">
    <property type="entry name" value="Reg_factor_effector_dom_sf"/>
</dbReference>
<dbReference type="Proteomes" id="UP000240974">
    <property type="component" value="Unassembled WGS sequence"/>
</dbReference>
<dbReference type="GO" id="GO:0003700">
    <property type="term" value="F:DNA-binding transcription factor activity"/>
    <property type="evidence" value="ECO:0007669"/>
    <property type="project" value="InterPro"/>
</dbReference>
<feature type="domain" description="HTH merR-type" evidence="2">
    <location>
        <begin position="1"/>
        <end position="71"/>
    </location>
</feature>
<dbReference type="InterPro" id="IPR009061">
    <property type="entry name" value="DNA-bd_dom_put_sf"/>
</dbReference>
<organism evidence="3 4">
    <name type="scientific">Faecalibacillus intestinalis</name>
    <dbReference type="NCBI Taxonomy" id="1982626"/>
    <lineage>
        <taxon>Bacteria</taxon>
        <taxon>Bacillati</taxon>
        <taxon>Bacillota</taxon>
        <taxon>Erysipelotrichia</taxon>
        <taxon>Erysipelotrichales</taxon>
        <taxon>Coprobacillaceae</taxon>
        <taxon>Faecalibacillus</taxon>
    </lineage>
</organism>
<dbReference type="Pfam" id="PF13411">
    <property type="entry name" value="MerR_1"/>
    <property type="match status" value="1"/>
</dbReference>
<dbReference type="Gene3D" id="3.20.80.10">
    <property type="entry name" value="Regulatory factor, effector binding domain"/>
    <property type="match status" value="1"/>
</dbReference>
<dbReference type="PANTHER" id="PTHR30204:SF97">
    <property type="entry name" value="MERR FAMILY REGULATORY PROTEIN"/>
    <property type="match status" value="1"/>
</dbReference>
<dbReference type="InterPro" id="IPR029442">
    <property type="entry name" value="GyrI-like"/>
</dbReference>
<dbReference type="SUPFAM" id="SSF46955">
    <property type="entry name" value="Putative DNA-binding domain"/>
    <property type="match status" value="1"/>
</dbReference>
<dbReference type="RefSeq" id="WP_022001161.1">
    <property type="nucleotide sequence ID" value="NZ_DAWBZG010000331.1"/>
</dbReference>
<dbReference type="Pfam" id="PF06445">
    <property type="entry name" value="GyrI-like"/>
    <property type="match status" value="1"/>
</dbReference>
<dbReference type="SMART" id="SM00422">
    <property type="entry name" value="HTH_MERR"/>
    <property type="match status" value="1"/>
</dbReference>
<dbReference type="InterPro" id="IPR047057">
    <property type="entry name" value="MerR_fam"/>
</dbReference>
<dbReference type="GO" id="GO:0003677">
    <property type="term" value="F:DNA binding"/>
    <property type="evidence" value="ECO:0007669"/>
    <property type="project" value="UniProtKB-KW"/>
</dbReference>
<dbReference type="AlphaFoldDB" id="A0A2T3G576"/>
<keyword evidence="4" id="KW-1185">Reference proteome</keyword>
<evidence type="ECO:0000313" key="3">
    <source>
        <dbReference type="EMBL" id="PST42662.1"/>
    </source>
</evidence>
<name>A0A2T3G576_9FIRM</name>
<evidence type="ECO:0000259" key="2">
    <source>
        <dbReference type="PROSITE" id="PS50937"/>
    </source>
</evidence>
<comment type="caution">
    <text evidence="3">The sequence shown here is derived from an EMBL/GenBank/DDBJ whole genome shotgun (WGS) entry which is preliminary data.</text>
</comment>
<dbReference type="SMART" id="SM00871">
    <property type="entry name" value="AraC_E_bind"/>
    <property type="match status" value="1"/>
</dbReference>
<gene>
    <name evidence="3" type="ORF">C7U54_03090</name>
</gene>
<dbReference type="CDD" id="cd01107">
    <property type="entry name" value="HTH_BmrR"/>
    <property type="match status" value="1"/>
</dbReference>
<dbReference type="PANTHER" id="PTHR30204">
    <property type="entry name" value="REDOX-CYCLING DRUG-SENSING TRANSCRIPTIONAL ACTIVATOR SOXR"/>
    <property type="match status" value="1"/>
</dbReference>
<evidence type="ECO:0000256" key="1">
    <source>
        <dbReference type="ARBA" id="ARBA00023125"/>
    </source>
</evidence>
<dbReference type="InterPro" id="IPR010499">
    <property type="entry name" value="AraC_E-bd"/>
</dbReference>
<keyword evidence="1" id="KW-0238">DNA-binding</keyword>
<dbReference type="PROSITE" id="PS50937">
    <property type="entry name" value="HTH_MERR_2"/>
    <property type="match status" value="1"/>
</dbReference>
<sequence>MLKIGEFSKLSHLTIKALRFYEKRGLLIPQKVDEQTGYRFYETSQLKEAARIKSYRQLGLSIEEIQAINKGTNLKEVLISKAKVLESQKEEIESRLLMIHHLLDDNEIQYQVIEKMIPKTIVYYSEVKVKSYSDMMKIIPSLKKECKELNPHVKCTKPPYEFCEYLDNEHKESDIWIRHNEAVECMGEESTRIMFKKIPETKVLSIFYKGAYDEIGVAYSFLMKYVEDNGYQVSGRSRECYIDGIWNKESVDEWLTEIQIPIV</sequence>
<dbReference type="SUPFAM" id="SSF55136">
    <property type="entry name" value="Probable bacterial effector-binding domain"/>
    <property type="match status" value="1"/>
</dbReference>
<accession>A0A2T3G576</accession>
<reference evidence="3 4" key="1">
    <citation type="journal article" date="2019" name="Int. J. Syst. Evol. Microbiol.">
        <title>Faecalibacillus intestinalis gen. nov., sp. nov. and Faecalibacillus faecis sp. nov., isolated from human faeces.</title>
        <authorList>
            <person name="Seo B."/>
            <person name="Jeon K."/>
            <person name="Baek I."/>
            <person name="Lee Y.M."/>
            <person name="Baek K."/>
            <person name="Ko G."/>
        </authorList>
    </citation>
    <scope>NUCLEOTIDE SEQUENCE [LARGE SCALE GENOMIC DNA]</scope>
    <source>
        <strain evidence="3 4">SNUG30099</strain>
    </source>
</reference>
<evidence type="ECO:0000313" key="4">
    <source>
        <dbReference type="Proteomes" id="UP000240974"/>
    </source>
</evidence>
<dbReference type="Gene3D" id="1.10.1660.10">
    <property type="match status" value="1"/>
</dbReference>
<dbReference type="EMBL" id="PYLQ01000003">
    <property type="protein sequence ID" value="PST42662.1"/>
    <property type="molecule type" value="Genomic_DNA"/>
</dbReference>
<proteinExistence type="predicted"/>
<dbReference type="InterPro" id="IPR000551">
    <property type="entry name" value="MerR-type_HTH_dom"/>
</dbReference>